<evidence type="ECO:0000259" key="2">
    <source>
        <dbReference type="Pfam" id="PF11181"/>
    </source>
</evidence>
<reference evidence="3" key="1">
    <citation type="submission" date="2023-03" db="EMBL/GenBank/DDBJ databases">
        <title>Actinoallomurus iriomotensis NBRC 103681.</title>
        <authorList>
            <person name="Ichikawa N."/>
            <person name="Sato H."/>
            <person name="Tonouchi N."/>
        </authorList>
    </citation>
    <scope>NUCLEOTIDE SEQUENCE</scope>
    <source>
        <strain evidence="3">NBRC 103681</strain>
    </source>
</reference>
<evidence type="ECO:0000313" key="4">
    <source>
        <dbReference type="Proteomes" id="UP001165135"/>
    </source>
</evidence>
<feature type="transmembrane region" description="Helical" evidence="1">
    <location>
        <begin position="64"/>
        <end position="85"/>
    </location>
</feature>
<dbReference type="Pfam" id="PF11181">
    <property type="entry name" value="YflT"/>
    <property type="match status" value="1"/>
</dbReference>
<keyword evidence="1" id="KW-0812">Transmembrane</keyword>
<comment type="caution">
    <text evidence="3">The sequence shown here is derived from an EMBL/GenBank/DDBJ whole genome shotgun (WGS) entry which is preliminary data.</text>
</comment>
<evidence type="ECO:0000313" key="3">
    <source>
        <dbReference type="EMBL" id="GLY73848.1"/>
    </source>
</evidence>
<dbReference type="InterPro" id="IPR025889">
    <property type="entry name" value="GSP17M-like_dom"/>
</dbReference>
<dbReference type="Proteomes" id="UP001165135">
    <property type="component" value="Unassembled WGS sequence"/>
</dbReference>
<dbReference type="RefSeq" id="WP_285619421.1">
    <property type="nucleotide sequence ID" value="NZ_BSTJ01000002.1"/>
</dbReference>
<name>A0A9W6RDK4_9ACTN</name>
<dbReference type="AlphaFoldDB" id="A0A9W6RDK4"/>
<dbReference type="EMBL" id="BSTJ01000002">
    <property type="protein sequence ID" value="GLY73848.1"/>
    <property type="molecule type" value="Genomic_DNA"/>
</dbReference>
<keyword evidence="1" id="KW-0472">Membrane</keyword>
<organism evidence="3 4">
    <name type="scientific">Actinoallomurus iriomotensis</name>
    <dbReference type="NCBI Taxonomy" id="478107"/>
    <lineage>
        <taxon>Bacteria</taxon>
        <taxon>Bacillati</taxon>
        <taxon>Actinomycetota</taxon>
        <taxon>Actinomycetes</taxon>
        <taxon>Streptosporangiales</taxon>
        <taxon>Thermomonosporaceae</taxon>
        <taxon>Actinoallomurus</taxon>
    </lineage>
</organism>
<sequence>MSTGRAEEGPHKAVLGTYGSHEAAQHIVDVLAEKKFPVEHVEIVGTGLRLQEAVLGRLTLGRTLASGAVTGGWIGLLVGFVFLIVSPWAAAAVISAVVMGIVFGLIWAVVAYMWRRRSFVAVPAVVADRYQVLVDAPFAEEARRVLAAARVAPADSASRPL</sequence>
<gene>
    <name evidence="3" type="ORF">Airi01_021150</name>
</gene>
<evidence type="ECO:0000256" key="1">
    <source>
        <dbReference type="SAM" id="Phobius"/>
    </source>
</evidence>
<accession>A0A9W6RDK4</accession>
<feature type="transmembrane region" description="Helical" evidence="1">
    <location>
        <begin position="91"/>
        <end position="114"/>
    </location>
</feature>
<protein>
    <recommendedName>
        <fullName evidence="2">General stress protein 17M-like domain-containing protein</fullName>
    </recommendedName>
</protein>
<feature type="domain" description="General stress protein 17M-like" evidence="2">
    <location>
        <begin position="14"/>
        <end position="83"/>
    </location>
</feature>
<keyword evidence="1" id="KW-1133">Transmembrane helix</keyword>
<proteinExistence type="predicted"/>